<evidence type="ECO:0000313" key="5">
    <source>
        <dbReference type="Proteomes" id="UP001054902"/>
    </source>
</evidence>
<evidence type="ECO:0000313" key="4">
    <source>
        <dbReference type="EMBL" id="GFH44852.1"/>
    </source>
</evidence>
<comment type="caution">
    <text evidence="4">The sequence shown here is derived from an EMBL/GenBank/DDBJ whole genome shotgun (WGS) entry which is preliminary data.</text>
</comment>
<organism evidence="4 5">
    <name type="scientific">Chaetoceros tenuissimus</name>
    <dbReference type="NCBI Taxonomy" id="426638"/>
    <lineage>
        <taxon>Eukaryota</taxon>
        <taxon>Sar</taxon>
        <taxon>Stramenopiles</taxon>
        <taxon>Ochrophyta</taxon>
        <taxon>Bacillariophyta</taxon>
        <taxon>Coscinodiscophyceae</taxon>
        <taxon>Chaetocerotophycidae</taxon>
        <taxon>Chaetocerotales</taxon>
        <taxon>Chaetocerotaceae</taxon>
        <taxon>Chaetoceros</taxon>
    </lineage>
</organism>
<evidence type="ECO:0000256" key="1">
    <source>
        <dbReference type="SAM" id="MobiDB-lite"/>
    </source>
</evidence>
<feature type="chain" id="PRO_5041923230" description="ShKT domain-containing protein" evidence="2">
    <location>
        <begin position="25"/>
        <end position="343"/>
    </location>
</feature>
<reference evidence="4 5" key="1">
    <citation type="journal article" date="2021" name="Sci. Rep.">
        <title>The genome of the diatom Chaetoceros tenuissimus carries an ancient integrated fragment of an extant virus.</title>
        <authorList>
            <person name="Hongo Y."/>
            <person name="Kimura K."/>
            <person name="Takaki Y."/>
            <person name="Yoshida Y."/>
            <person name="Baba S."/>
            <person name="Kobayashi G."/>
            <person name="Nagasaki K."/>
            <person name="Hano T."/>
            <person name="Tomaru Y."/>
        </authorList>
    </citation>
    <scope>NUCLEOTIDE SEQUENCE [LARGE SCALE GENOMIC DNA]</scope>
    <source>
        <strain evidence="4 5">NIES-3715</strain>
    </source>
</reference>
<proteinExistence type="predicted"/>
<dbReference type="AlphaFoldDB" id="A0AAD3GZA2"/>
<dbReference type="EMBL" id="BLLK01000020">
    <property type="protein sequence ID" value="GFH44852.1"/>
    <property type="molecule type" value="Genomic_DNA"/>
</dbReference>
<gene>
    <name evidence="4" type="ORF">CTEN210_01326</name>
</gene>
<dbReference type="InterPro" id="IPR003582">
    <property type="entry name" value="ShKT_dom"/>
</dbReference>
<dbReference type="Proteomes" id="UP001054902">
    <property type="component" value="Unassembled WGS sequence"/>
</dbReference>
<evidence type="ECO:0000259" key="3">
    <source>
        <dbReference type="PROSITE" id="PS51670"/>
    </source>
</evidence>
<feature type="domain" description="ShKT" evidence="3">
    <location>
        <begin position="26"/>
        <end position="71"/>
    </location>
</feature>
<feature type="region of interest" description="Disordered" evidence="1">
    <location>
        <begin position="193"/>
        <end position="226"/>
    </location>
</feature>
<feature type="compositionally biased region" description="Low complexity" evidence="1">
    <location>
        <begin position="202"/>
        <end position="222"/>
    </location>
</feature>
<accession>A0AAD3GZA2</accession>
<evidence type="ECO:0000256" key="2">
    <source>
        <dbReference type="SAM" id="SignalP"/>
    </source>
</evidence>
<keyword evidence="2" id="KW-0732">Signal</keyword>
<feature type="signal peptide" evidence="2">
    <location>
        <begin position="1"/>
        <end position="24"/>
    </location>
</feature>
<sequence length="343" mass="38538">MNFQKTLYIFLCAFLLNLIGKVSAQCSDNNDFVWKNKITCSLVAGKSNQKRKKLCKKTKIQKQCRDTCGKCSTENSSSTSNSCLDVLKDDKSFSMNSDPSKTCRWMKTSGKRSKFCLKENVVSNCAKTCYFDDPEYTFTLDNGLSKKCAWLSKDFRREDYCDRSFDGVKVKDMCRKSCKPDCFATPAPSVPDIPVGDGRNLTAPPTKSPSPTAFPSSSFAPTESPTVTMSPTVSCDVVANLRFPRVDSTVLDQVQEIPNAADKTFLLTVIPDVQMWADEFGKSIFDDTAFGILTIEVNGRKKKTYKYNYDLYDVVEYDENEVSDVPRVKISCSENCRCSFNKM</sequence>
<name>A0AAD3GZA2_9STRA</name>
<protein>
    <recommendedName>
        <fullName evidence="3">ShKT domain-containing protein</fullName>
    </recommendedName>
</protein>
<dbReference type="PROSITE" id="PS51670">
    <property type="entry name" value="SHKT"/>
    <property type="match status" value="1"/>
</dbReference>
<keyword evidence="5" id="KW-1185">Reference proteome</keyword>